<dbReference type="NCBIfam" id="NF003765">
    <property type="entry name" value="PRK05359.1"/>
    <property type="match status" value="1"/>
</dbReference>
<sequence>MKHNDNLIWIDLEMTGLDPERDHIIEIATIVTDAHLNVLAEGPVLAIHQDDALLNAMDDWNTRQHNLSGLVKRVQESTIDEAEAERQTINFLKQYVDKAKSPMCGNSICQDRRFLYKYMPELAAFFHYRNLDVSTLKELVKRWRPKLCSGLTKESKHLALDDIKDSIAELIYYREHFIKLADS</sequence>
<protein>
    <recommendedName>
        <fullName evidence="5 6">Oligoribonuclease</fullName>
        <ecNumber evidence="6">3.1.-.-</ecNumber>
    </recommendedName>
</protein>
<evidence type="ECO:0000256" key="2">
    <source>
        <dbReference type="ARBA" id="ARBA00022722"/>
    </source>
</evidence>
<dbReference type="Pfam" id="PF00929">
    <property type="entry name" value="RNase_T"/>
    <property type="match status" value="1"/>
</dbReference>
<reference evidence="8 9" key="1">
    <citation type="submission" date="2015-11" db="EMBL/GenBank/DDBJ databases">
        <title>Genomic analysis of 38 Legionella species identifies large and diverse effector repertoires.</title>
        <authorList>
            <person name="Burstein D."/>
            <person name="Amaro F."/>
            <person name="Zusman T."/>
            <person name="Lifshitz Z."/>
            <person name="Cohen O."/>
            <person name="Gilbert J.A."/>
            <person name="Pupko T."/>
            <person name="Shuman H.A."/>
            <person name="Segal G."/>
        </authorList>
    </citation>
    <scope>NUCLEOTIDE SEQUENCE [LARGE SCALE GENOMIC DNA]</scope>
    <source>
        <strain evidence="8 9">BL-540</strain>
    </source>
</reference>
<name>A0A0W0VBS2_9GAMM</name>
<evidence type="ECO:0000259" key="7">
    <source>
        <dbReference type="SMART" id="SM00479"/>
    </source>
</evidence>
<dbReference type="RefSeq" id="WP_058471317.1">
    <property type="nucleotide sequence ID" value="NZ_CAAAIC010000008.1"/>
</dbReference>
<dbReference type="FunFam" id="3.30.420.10:FF:000003">
    <property type="entry name" value="Oligoribonuclease"/>
    <property type="match status" value="1"/>
</dbReference>
<dbReference type="EMBL" id="LNYJ01000011">
    <property type="protein sequence ID" value="KTD17573.1"/>
    <property type="molecule type" value="Genomic_DNA"/>
</dbReference>
<comment type="similarity">
    <text evidence="1 6">Belongs to the oligoribonuclease family.</text>
</comment>
<comment type="function">
    <text evidence="6">3'-to-5' exoribonuclease specific for small oligoribonucleotides.</text>
</comment>
<dbReference type="HAMAP" id="MF_00045">
    <property type="entry name" value="Oligoribonuclease"/>
    <property type="match status" value="1"/>
</dbReference>
<evidence type="ECO:0000313" key="9">
    <source>
        <dbReference type="Proteomes" id="UP000055035"/>
    </source>
</evidence>
<comment type="caution">
    <text evidence="8">The sequence shown here is derived from an EMBL/GenBank/DDBJ whole genome shotgun (WGS) entry which is preliminary data.</text>
</comment>
<dbReference type="GO" id="GO:0003676">
    <property type="term" value="F:nucleic acid binding"/>
    <property type="evidence" value="ECO:0007669"/>
    <property type="project" value="InterPro"/>
</dbReference>
<evidence type="ECO:0000256" key="3">
    <source>
        <dbReference type="ARBA" id="ARBA00022801"/>
    </source>
</evidence>
<evidence type="ECO:0000256" key="5">
    <source>
        <dbReference type="ARBA" id="ARBA00070964"/>
    </source>
</evidence>
<dbReference type="SMART" id="SM00479">
    <property type="entry name" value="EXOIII"/>
    <property type="match status" value="1"/>
</dbReference>
<evidence type="ECO:0000256" key="1">
    <source>
        <dbReference type="ARBA" id="ARBA00009921"/>
    </source>
</evidence>
<dbReference type="InterPro" id="IPR022894">
    <property type="entry name" value="Oligoribonuclease"/>
</dbReference>
<evidence type="ECO:0000313" key="8">
    <source>
        <dbReference type="EMBL" id="KTD17573.1"/>
    </source>
</evidence>
<dbReference type="AlphaFoldDB" id="A0A0W0VBS2"/>
<comment type="subcellular location">
    <subcellularLocation>
        <location evidence="6">Cytoplasm</location>
    </subcellularLocation>
</comment>
<evidence type="ECO:0000256" key="6">
    <source>
        <dbReference type="HAMAP-Rule" id="MF_00045"/>
    </source>
</evidence>
<feature type="domain" description="Exonuclease" evidence="7">
    <location>
        <begin position="6"/>
        <end position="179"/>
    </location>
</feature>
<dbReference type="EC" id="3.1.-.-" evidence="6"/>
<feature type="active site" evidence="6">
    <location>
        <position position="128"/>
    </location>
</feature>
<accession>A0A0W0VBS2</accession>
<dbReference type="InterPro" id="IPR012337">
    <property type="entry name" value="RNaseH-like_sf"/>
</dbReference>
<organism evidence="8 9">
    <name type="scientific">Legionella jordanis</name>
    <dbReference type="NCBI Taxonomy" id="456"/>
    <lineage>
        <taxon>Bacteria</taxon>
        <taxon>Pseudomonadati</taxon>
        <taxon>Pseudomonadota</taxon>
        <taxon>Gammaproteobacteria</taxon>
        <taxon>Legionellales</taxon>
        <taxon>Legionellaceae</taxon>
        <taxon>Legionella</taxon>
    </lineage>
</organism>
<keyword evidence="9" id="KW-1185">Reference proteome</keyword>
<dbReference type="GO" id="GO:0000175">
    <property type="term" value="F:3'-5'-RNA exonuclease activity"/>
    <property type="evidence" value="ECO:0007669"/>
    <property type="project" value="InterPro"/>
</dbReference>
<gene>
    <name evidence="6 8" type="primary">orn</name>
    <name evidence="8" type="ORF">Ljor_1879</name>
</gene>
<dbReference type="GO" id="GO:0005737">
    <property type="term" value="C:cytoplasm"/>
    <property type="evidence" value="ECO:0007669"/>
    <property type="project" value="UniProtKB-SubCell"/>
</dbReference>
<dbReference type="OrthoDB" id="9801329at2"/>
<dbReference type="PANTHER" id="PTHR11046:SF0">
    <property type="entry name" value="OLIGORIBONUCLEASE, MITOCHONDRIAL"/>
    <property type="match status" value="1"/>
</dbReference>
<dbReference type="PATRIC" id="fig|456.5.peg.2004"/>
<keyword evidence="3 6" id="KW-0378">Hydrolase</keyword>
<keyword evidence="4 6" id="KW-0269">Exonuclease</keyword>
<proteinExistence type="inferred from homology"/>
<evidence type="ECO:0000256" key="4">
    <source>
        <dbReference type="ARBA" id="ARBA00022839"/>
    </source>
</evidence>
<dbReference type="CDD" id="cd06135">
    <property type="entry name" value="Orn"/>
    <property type="match status" value="1"/>
</dbReference>
<dbReference type="PANTHER" id="PTHR11046">
    <property type="entry name" value="OLIGORIBONUCLEASE, MITOCHONDRIAL"/>
    <property type="match status" value="1"/>
</dbReference>
<keyword evidence="6" id="KW-0963">Cytoplasm</keyword>
<dbReference type="STRING" id="456.Ljor_1879"/>
<keyword evidence="2 6" id="KW-0540">Nuclease</keyword>
<dbReference type="SUPFAM" id="SSF53098">
    <property type="entry name" value="Ribonuclease H-like"/>
    <property type="match status" value="1"/>
</dbReference>
<dbReference type="InterPro" id="IPR036397">
    <property type="entry name" value="RNaseH_sf"/>
</dbReference>
<dbReference type="InterPro" id="IPR013520">
    <property type="entry name" value="Ribonucl_H"/>
</dbReference>
<dbReference type="Gene3D" id="3.30.420.10">
    <property type="entry name" value="Ribonuclease H-like superfamily/Ribonuclease H"/>
    <property type="match status" value="1"/>
</dbReference>
<dbReference type="GO" id="GO:0006259">
    <property type="term" value="P:DNA metabolic process"/>
    <property type="evidence" value="ECO:0007669"/>
    <property type="project" value="UniProtKB-ARBA"/>
</dbReference>
<dbReference type="Proteomes" id="UP000055035">
    <property type="component" value="Unassembled WGS sequence"/>
</dbReference>